<reference evidence="2 3" key="1">
    <citation type="submission" date="2019-06" db="EMBL/GenBank/DDBJ databases">
        <title>Whole genome shotgun sequence of Paenarthrobacter aurescens NBRC 12136.</title>
        <authorList>
            <person name="Hosoyama A."/>
            <person name="Uohara A."/>
            <person name="Ohji S."/>
            <person name="Ichikawa N."/>
        </authorList>
    </citation>
    <scope>NUCLEOTIDE SEQUENCE [LARGE SCALE GENOMIC DNA]</scope>
    <source>
        <strain evidence="2 3">NBRC 12136</strain>
    </source>
</reference>
<accession>A0A4Y3NBL5</accession>
<proteinExistence type="predicted"/>
<name>A0A4Y3NBL5_PAEAU</name>
<organism evidence="2 3">
    <name type="scientific">Paenarthrobacter aurescens</name>
    <name type="common">Arthrobacter aurescens</name>
    <dbReference type="NCBI Taxonomy" id="43663"/>
    <lineage>
        <taxon>Bacteria</taxon>
        <taxon>Bacillati</taxon>
        <taxon>Actinomycetota</taxon>
        <taxon>Actinomycetes</taxon>
        <taxon>Micrococcales</taxon>
        <taxon>Micrococcaceae</taxon>
        <taxon>Paenarthrobacter</taxon>
    </lineage>
</organism>
<feature type="compositionally biased region" description="Polar residues" evidence="1">
    <location>
        <begin position="1"/>
        <end position="11"/>
    </location>
</feature>
<dbReference type="AlphaFoldDB" id="A0A4Y3NBL5"/>
<gene>
    <name evidence="2" type="ORF">AAU01_13980</name>
</gene>
<dbReference type="Proteomes" id="UP000317715">
    <property type="component" value="Unassembled WGS sequence"/>
</dbReference>
<evidence type="ECO:0000313" key="3">
    <source>
        <dbReference type="Proteomes" id="UP000317715"/>
    </source>
</evidence>
<keyword evidence="3" id="KW-1185">Reference proteome</keyword>
<protein>
    <submittedName>
        <fullName evidence="2">Uncharacterized protein</fullName>
    </submittedName>
</protein>
<feature type="region of interest" description="Disordered" evidence="1">
    <location>
        <begin position="1"/>
        <end position="94"/>
    </location>
</feature>
<dbReference type="EMBL" id="BJMD01000007">
    <property type="protein sequence ID" value="GEB18643.1"/>
    <property type="molecule type" value="Genomic_DNA"/>
</dbReference>
<evidence type="ECO:0000313" key="2">
    <source>
        <dbReference type="EMBL" id="GEB18643.1"/>
    </source>
</evidence>
<sequence>MSPADSGSPQATRRPERLHGPSSALEQDPPDPDPREHGPRAAQILLRVLPGLPDNGRPKPVSVPPEPPDSARHSPGSVLPAPLPSVRLRADPAW</sequence>
<evidence type="ECO:0000256" key="1">
    <source>
        <dbReference type="SAM" id="MobiDB-lite"/>
    </source>
</evidence>
<comment type="caution">
    <text evidence="2">The sequence shown here is derived from an EMBL/GenBank/DDBJ whole genome shotgun (WGS) entry which is preliminary data.</text>
</comment>